<sequence length="61" mass="7314">MNHGMWVVLGWSAFVILTGIVFLVWGWRRGQFKDVEEAKYRMLEDREPAPWPDKEEKQRHG</sequence>
<dbReference type="Proteomes" id="UP001568698">
    <property type="component" value="Unassembled WGS sequence"/>
</dbReference>
<comment type="caution">
    <text evidence="2">The sequence shown here is derived from an EMBL/GenBank/DDBJ whole genome shotgun (WGS) entry which is preliminary data.</text>
</comment>
<dbReference type="RefSeq" id="WP_371385832.1">
    <property type="nucleotide sequence ID" value="NZ_JBGLYH010000011.1"/>
</dbReference>
<evidence type="ECO:0000256" key="1">
    <source>
        <dbReference type="SAM" id="Phobius"/>
    </source>
</evidence>
<dbReference type="EMBL" id="JBGLYH010000011">
    <property type="protein sequence ID" value="MEZ7196294.1"/>
    <property type="molecule type" value="Genomic_DNA"/>
</dbReference>
<name>A0ABV4K015_9BACT</name>
<keyword evidence="1" id="KW-0812">Transmembrane</keyword>
<reference evidence="2 3" key="1">
    <citation type="submission" date="2024-08" db="EMBL/GenBank/DDBJ databases">
        <title>Sulfate-reducing bacteria isolated from formation water of the oil field in Kazakhstan and description of Pseudodesulfovibrio sp.</title>
        <authorList>
            <person name="Bidzhieva S.K."/>
            <person name="Tourova T.P."/>
            <person name="Grouzdev D.S."/>
            <person name="Beletsky A.V."/>
            <person name="Sokolova D.S."/>
            <person name="Samigullina S.R."/>
            <person name="Poltaraus A.B."/>
            <person name="Avtukh A.N."/>
            <person name="Tereshina V.M."/>
            <person name="Zhaparov N.S."/>
            <person name="Mardanov A.V."/>
            <person name="Nazina T.N."/>
        </authorList>
    </citation>
    <scope>NUCLEOTIDE SEQUENCE [LARGE SCALE GENOMIC DNA]</scope>
    <source>
        <strain evidence="2 3">9FUS</strain>
    </source>
</reference>
<keyword evidence="1" id="KW-1133">Transmembrane helix</keyword>
<proteinExistence type="predicted"/>
<protein>
    <submittedName>
        <fullName evidence="2">Cbb3-type cytochrome oxidase assembly protein</fullName>
    </submittedName>
</protein>
<evidence type="ECO:0000313" key="3">
    <source>
        <dbReference type="Proteomes" id="UP001568698"/>
    </source>
</evidence>
<accession>A0ABV4K015</accession>
<dbReference type="Pfam" id="PF03597">
    <property type="entry name" value="FixS"/>
    <property type="match status" value="1"/>
</dbReference>
<gene>
    <name evidence="2" type="ORF">AB6M95_05995</name>
</gene>
<keyword evidence="3" id="KW-1185">Reference proteome</keyword>
<keyword evidence="1" id="KW-0472">Membrane</keyword>
<feature type="transmembrane region" description="Helical" evidence="1">
    <location>
        <begin position="6"/>
        <end position="27"/>
    </location>
</feature>
<dbReference type="InterPro" id="IPR004714">
    <property type="entry name" value="Cyt_oxidase_maturation_cbb3"/>
</dbReference>
<evidence type="ECO:0000313" key="2">
    <source>
        <dbReference type="EMBL" id="MEZ7196294.1"/>
    </source>
</evidence>
<organism evidence="2 3">
    <name type="scientific">Pseudodesulfovibrio karagichevae</name>
    <dbReference type="NCBI Taxonomy" id="3239305"/>
    <lineage>
        <taxon>Bacteria</taxon>
        <taxon>Pseudomonadati</taxon>
        <taxon>Thermodesulfobacteriota</taxon>
        <taxon>Desulfovibrionia</taxon>
        <taxon>Desulfovibrionales</taxon>
        <taxon>Desulfovibrionaceae</taxon>
    </lineage>
</organism>